<dbReference type="SMART" id="SM00322">
    <property type="entry name" value="KH"/>
    <property type="match status" value="1"/>
</dbReference>
<evidence type="ECO:0000256" key="5">
    <source>
        <dbReference type="ARBA" id="ARBA00022723"/>
    </source>
</evidence>
<dbReference type="InterPro" id="IPR036612">
    <property type="entry name" value="KH_dom_type_1_sf"/>
</dbReference>
<dbReference type="InterPro" id="IPR012162">
    <property type="entry name" value="PNPase"/>
</dbReference>
<comment type="function">
    <text evidence="8">Involved in mRNA degradation. Catalyzes the phosphorolysis of single-stranded polyribonucleotides processively in the 3'- to 5'-direction.</text>
</comment>
<dbReference type="Gene3D" id="3.30.230.70">
    <property type="entry name" value="GHMP Kinase, N-terminal domain"/>
    <property type="match status" value="2"/>
</dbReference>
<dbReference type="InterPro" id="IPR027408">
    <property type="entry name" value="PNPase/RNase_PH_dom_sf"/>
</dbReference>
<dbReference type="Pfam" id="PF03725">
    <property type="entry name" value="RNase_PH_C"/>
    <property type="match status" value="1"/>
</dbReference>
<dbReference type="InterPro" id="IPR001247">
    <property type="entry name" value="ExoRNase_PH_dom1"/>
</dbReference>
<evidence type="ECO:0000256" key="8">
    <source>
        <dbReference type="HAMAP-Rule" id="MF_01595"/>
    </source>
</evidence>
<sequence length="715" mass="81067">MISRKFKTIFENNELIIEINKLAKQANGSVLLSYKDSVILTVSVSSKKDTNLNYFPLTVVYQEKFYSVGKIPGNFNKREGRPSDHEILNSRLIDRSIRSLFEPNFEKEVQIINTILSSDSDCNNEIFALLGSSLSLLISNIPFNEPVAGVCIGKIKDDLIVNPNKEQKTKSEFLLTLSGTENGLNMIEAIANETPEEVLLEAMEYGHKIIKKLCLFQKDIKNEINTPKQNIENKANFQDLYLDIEEKYKNQIKELLYVSSCLKISKKELQNNISGLRDRLLLEFQDNEKLKVYEEDKKYFFILENIFDTLLKQEFRKMIIETKTRVDGRNFDNIRNIETKINLLPRVHGSALFTREQTQSLSVVTLGTLKESKMIDDLTEEEEKRFILHYNFPHFSVGETGRYMSPSRREIGHGILAEKALFCVLPSEEEFPYSIRVVSEILESNGSSSMATVCASSMALMAAGVPLKKSVAGIAMGLIFSNEKEYIILSDIQGLEDRYGDMDFKISGTQKGITALQMDIKIDKVNFDILKKAFSQAYTGIIKILNKMSLTISQSNKELSIYAPKVKMIKVPINKIRDIIGSGGKIISQIIEKNDNVKIDIKPDGTIFITHSNIEIVQKTVDYIQNLIKNIEVGANYQVVILKILKDKKGQSFGAIAEISPGIEGFIHVSELANKRTDNVEDVLNIGDRIFVKCIEINNKGKIFLSLKDYKKITF</sequence>
<evidence type="ECO:0000256" key="1">
    <source>
        <dbReference type="ARBA" id="ARBA00007404"/>
    </source>
</evidence>
<dbReference type="InterPro" id="IPR036456">
    <property type="entry name" value="PNPase_PH_RNA-bd_sf"/>
</dbReference>
<keyword evidence="11" id="KW-1185">Reference proteome</keyword>
<dbReference type="GO" id="GO:0005829">
    <property type="term" value="C:cytosol"/>
    <property type="evidence" value="ECO:0007669"/>
    <property type="project" value="TreeGrafter"/>
</dbReference>
<dbReference type="InterPro" id="IPR015847">
    <property type="entry name" value="ExoRNase_PH_dom2"/>
</dbReference>
<dbReference type="InterPro" id="IPR015848">
    <property type="entry name" value="PNPase_PH_RNA-bd_bac/org-type"/>
</dbReference>
<dbReference type="Pfam" id="PF00013">
    <property type="entry name" value="KH_1"/>
    <property type="match status" value="1"/>
</dbReference>
<dbReference type="PANTHER" id="PTHR11252">
    <property type="entry name" value="POLYRIBONUCLEOTIDE NUCLEOTIDYLTRANSFERASE"/>
    <property type="match status" value="1"/>
</dbReference>
<dbReference type="HAMAP" id="MF_01595">
    <property type="entry name" value="PNPase"/>
    <property type="match status" value="1"/>
</dbReference>
<evidence type="ECO:0000313" key="11">
    <source>
        <dbReference type="Proteomes" id="UP000672038"/>
    </source>
</evidence>
<keyword evidence="3 8" id="KW-0808">Transferase</keyword>
<dbReference type="PROSITE" id="PS50126">
    <property type="entry name" value="S1"/>
    <property type="match status" value="1"/>
</dbReference>
<evidence type="ECO:0000256" key="7">
    <source>
        <dbReference type="ARBA" id="ARBA00022884"/>
    </source>
</evidence>
<dbReference type="PANTHER" id="PTHR11252:SF0">
    <property type="entry name" value="POLYRIBONUCLEOTIDE NUCLEOTIDYLTRANSFERASE 1, MITOCHONDRIAL"/>
    <property type="match status" value="1"/>
</dbReference>
<keyword evidence="2 8" id="KW-0963">Cytoplasm</keyword>
<dbReference type="RefSeq" id="WP_210954557.1">
    <property type="nucleotide sequence ID" value="NZ_CP054393.1"/>
</dbReference>
<dbReference type="NCBIfam" id="NF008805">
    <property type="entry name" value="PRK11824.1"/>
    <property type="match status" value="1"/>
</dbReference>
<dbReference type="InterPro" id="IPR004087">
    <property type="entry name" value="KH_dom"/>
</dbReference>
<comment type="catalytic activity">
    <reaction evidence="8">
        <text>RNA(n+1) + phosphate = RNA(n) + a ribonucleoside 5'-diphosphate</text>
        <dbReference type="Rhea" id="RHEA:22096"/>
        <dbReference type="Rhea" id="RHEA-COMP:14527"/>
        <dbReference type="Rhea" id="RHEA-COMP:17342"/>
        <dbReference type="ChEBI" id="CHEBI:43474"/>
        <dbReference type="ChEBI" id="CHEBI:57930"/>
        <dbReference type="ChEBI" id="CHEBI:140395"/>
        <dbReference type="EC" id="2.7.7.8"/>
    </reaction>
</comment>
<dbReference type="Gene3D" id="2.40.50.140">
    <property type="entry name" value="Nucleic acid-binding proteins"/>
    <property type="match status" value="1"/>
</dbReference>
<dbReference type="SMART" id="SM00316">
    <property type="entry name" value="S1"/>
    <property type="match status" value="1"/>
</dbReference>
<comment type="similarity">
    <text evidence="1 8">Belongs to the polyribonucleotide nucleotidyltransferase family.</text>
</comment>
<dbReference type="GO" id="GO:0006396">
    <property type="term" value="P:RNA processing"/>
    <property type="evidence" value="ECO:0007669"/>
    <property type="project" value="InterPro"/>
</dbReference>
<evidence type="ECO:0000256" key="3">
    <source>
        <dbReference type="ARBA" id="ARBA00022679"/>
    </source>
</evidence>
<gene>
    <name evidence="8 10" type="primary">pnp</name>
    <name evidence="10" type="ORF">LFWB_5210</name>
</gene>
<dbReference type="PIRSF" id="PIRSF005499">
    <property type="entry name" value="PNPase"/>
    <property type="match status" value="1"/>
</dbReference>
<dbReference type="NCBIfam" id="TIGR03591">
    <property type="entry name" value="polynuc_phos"/>
    <property type="match status" value="1"/>
</dbReference>
<dbReference type="InterPro" id="IPR020568">
    <property type="entry name" value="Ribosomal_Su5_D2-typ_SF"/>
</dbReference>
<dbReference type="CDD" id="cd02393">
    <property type="entry name" value="KH-I_PNPase"/>
    <property type="match status" value="1"/>
</dbReference>
<dbReference type="SUPFAM" id="SSF54211">
    <property type="entry name" value="Ribosomal protein S5 domain 2-like"/>
    <property type="match status" value="2"/>
</dbReference>
<comment type="subcellular location">
    <subcellularLocation>
        <location evidence="8">Cytoplasm</location>
    </subcellularLocation>
</comment>
<evidence type="ECO:0000259" key="9">
    <source>
        <dbReference type="PROSITE" id="PS50126"/>
    </source>
</evidence>
<name>A0A975FJK0_LOWBP</name>
<dbReference type="KEGG" id="pluf:LFWB_5210"/>
<dbReference type="Pfam" id="PF03726">
    <property type="entry name" value="PNPase"/>
    <property type="match status" value="1"/>
</dbReference>
<dbReference type="SUPFAM" id="SSF54791">
    <property type="entry name" value="Eukaryotic type KH-domain (KH-domain type I)"/>
    <property type="match status" value="1"/>
</dbReference>
<dbReference type="SUPFAM" id="SSF50249">
    <property type="entry name" value="Nucleic acid-binding proteins"/>
    <property type="match status" value="1"/>
</dbReference>
<evidence type="ECO:0000256" key="6">
    <source>
        <dbReference type="ARBA" id="ARBA00022842"/>
    </source>
</evidence>
<keyword evidence="4 8" id="KW-0548">Nucleotidyltransferase</keyword>
<evidence type="ECO:0000256" key="2">
    <source>
        <dbReference type="ARBA" id="ARBA00022490"/>
    </source>
</evidence>
<feature type="binding site" evidence="8">
    <location>
        <position position="497"/>
    </location>
    <ligand>
        <name>Mg(2+)</name>
        <dbReference type="ChEBI" id="CHEBI:18420"/>
    </ligand>
</feature>
<evidence type="ECO:0000256" key="4">
    <source>
        <dbReference type="ARBA" id="ARBA00022695"/>
    </source>
</evidence>
<dbReference type="Proteomes" id="UP000672038">
    <property type="component" value="Chromosome"/>
</dbReference>
<keyword evidence="5 8" id="KW-0479">Metal-binding</keyword>
<protein>
    <recommendedName>
        <fullName evidence="8">Polyribonucleotide nucleotidyltransferase</fullName>
        <ecNumber evidence="8">2.7.7.8</ecNumber>
    </recommendedName>
    <alternativeName>
        <fullName evidence="8">Polynucleotide phosphorylase</fullName>
        <shortName evidence="8">PNPase</shortName>
    </alternativeName>
</protein>
<dbReference type="InterPro" id="IPR004088">
    <property type="entry name" value="KH_dom_type_1"/>
</dbReference>
<organism evidence="10 11">
    <name type="scientific">Loofah witches'-broom phytoplasma</name>
    <dbReference type="NCBI Taxonomy" id="35773"/>
    <lineage>
        <taxon>Bacteria</taxon>
        <taxon>Bacillati</taxon>
        <taxon>Mycoplasmatota</taxon>
        <taxon>Mollicutes</taxon>
        <taxon>Acholeplasmatales</taxon>
        <taxon>Acholeplasmataceae</taxon>
        <taxon>Candidatus Phytoplasma</taxon>
        <taxon>16SrVIII (Loofah witches'-broom group)</taxon>
    </lineage>
</organism>
<feature type="domain" description="S1 motif" evidence="9">
    <location>
        <begin position="634"/>
        <end position="708"/>
    </location>
</feature>
<dbReference type="GO" id="GO:0003723">
    <property type="term" value="F:RNA binding"/>
    <property type="evidence" value="ECO:0007669"/>
    <property type="project" value="UniProtKB-UniRule"/>
</dbReference>
<comment type="cofactor">
    <cofactor evidence="8">
        <name>Mg(2+)</name>
        <dbReference type="ChEBI" id="CHEBI:18420"/>
    </cofactor>
</comment>
<keyword evidence="6 8" id="KW-0460">Magnesium</keyword>
<accession>A0A975FJK0</accession>
<dbReference type="InterPro" id="IPR012340">
    <property type="entry name" value="NA-bd_OB-fold"/>
</dbReference>
<dbReference type="SUPFAM" id="SSF46915">
    <property type="entry name" value="Polynucleotide phosphorylase/guanosine pentaphosphate synthase (PNPase/GPSI), domain 3"/>
    <property type="match status" value="1"/>
</dbReference>
<dbReference type="Pfam" id="PF00575">
    <property type="entry name" value="S1"/>
    <property type="match status" value="1"/>
</dbReference>
<dbReference type="EMBL" id="CP054393">
    <property type="protein sequence ID" value="QTX03087.1"/>
    <property type="molecule type" value="Genomic_DNA"/>
</dbReference>
<feature type="binding site" evidence="8">
    <location>
        <position position="503"/>
    </location>
    <ligand>
        <name>Mg(2+)</name>
        <dbReference type="ChEBI" id="CHEBI:18420"/>
    </ligand>
</feature>
<dbReference type="FunFam" id="3.30.230.70:FF:000001">
    <property type="entry name" value="Polyribonucleotide nucleotidyltransferase"/>
    <property type="match status" value="1"/>
</dbReference>
<dbReference type="CDD" id="cd11364">
    <property type="entry name" value="RNase_PH_PNPase_2"/>
    <property type="match status" value="1"/>
</dbReference>
<dbReference type="GO" id="GO:0000287">
    <property type="term" value="F:magnesium ion binding"/>
    <property type="evidence" value="ECO:0007669"/>
    <property type="project" value="UniProtKB-UniRule"/>
</dbReference>
<dbReference type="GO" id="GO:0000175">
    <property type="term" value="F:3'-5'-RNA exonuclease activity"/>
    <property type="evidence" value="ECO:0007669"/>
    <property type="project" value="TreeGrafter"/>
</dbReference>
<proteinExistence type="inferred from homology"/>
<keyword evidence="7 8" id="KW-0694">RNA-binding</keyword>
<dbReference type="GO" id="GO:0006402">
    <property type="term" value="P:mRNA catabolic process"/>
    <property type="evidence" value="ECO:0007669"/>
    <property type="project" value="UniProtKB-UniRule"/>
</dbReference>
<dbReference type="FunFam" id="3.30.230.70:FF:000002">
    <property type="entry name" value="Polyribonucleotide nucleotidyltransferase"/>
    <property type="match status" value="1"/>
</dbReference>
<dbReference type="SUPFAM" id="SSF55666">
    <property type="entry name" value="Ribonuclease PH domain 2-like"/>
    <property type="match status" value="2"/>
</dbReference>
<reference evidence="10" key="1">
    <citation type="submission" date="2020-06" db="EMBL/GenBank/DDBJ databases">
        <title>Complete genome sequence of Candidatus Phytoplasma luffae NCHU2019.</title>
        <authorList>
            <person name="Cho S.-T."/>
            <person name="Tan C.-M."/>
            <person name="Li J.-R."/>
            <person name="Chien Y.-Y."/>
            <person name="Chiu Y.-C."/>
            <person name="Yang J.-Y."/>
            <person name="Kuo C.-H."/>
        </authorList>
    </citation>
    <scope>NUCLEOTIDE SEQUENCE</scope>
    <source>
        <strain evidence="10">NCHU2019</strain>
    </source>
</reference>
<dbReference type="EC" id="2.7.7.8" evidence="8"/>
<dbReference type="PROSITE" id="PS50084">
    <property type="entry name" value="KH_TYPE_1"/>
    <property type="match status" value="1"/>
</dbReference>
<dbReference type="GO" id="GO:0004654">
    <property type="term" value="F:polyribonucleotide nucleotidyltransferase activity"/>
    <property type="evidence" value="ECO:0007669"/>
    <property type="project" value="UniProtKB-UniRule"/>
</dbReference>
<dbReference type="Gene3D" id="3.30.1370.10">
    <property type="entry name" value="K Homology domain, type 1"/>
    <property type="match status" value="1"/>
</dbReference>
<dbReference type="FunFam" id="3.30.1370.10:FF:000001">
    <property type="entry name" value="Polyribonucleotide nucleotidyltransferase"/>
    <property type="match status" value="1"/>
</dbReference>
<evidence type="ECO:0000313" key="10">
    <source>
        <dbReference type="EMBL" id="QTX03087.1"/>
    </source>
</evidence>
<dbReference type="AlphaFoldDB" id="A0A975FJK0"/>
<dbReference type="Pfam" id="PF01138">
    <property type="entry name" value="RNase_PH"/>
    <property type="match status" value="2"/>
</dbReference>
<dbReference type="InterPro" id="IPR003029">
    <property type="entry name" value="S1_domain"/>
</dbReference>
<dbReference type="InterPro" id="IPR036345">
    <property type="entry name" value="ExoRNase_PH_dom2_sf"/>
</dbReference>